<reference evidence="2 3" key="1">
    <citation type="journal article" date="2014" name="Mol. Plant">
        <title>Chromosome Scale Genome Assembly and Transcriptome Profiling of Nannochloropsis gaditana in Nitrogen Depletion.</title>
        <authorList>
            <person name="Corteggiani Carpinelli E."/>
            <person name="Telatin A."/>
            <person name="Vitulo N."/>
            <person name="Forcato C."/>
            <person name="D'Angelo M."/>
            <person name="Schiavon R."/>
            <person name="Vezzi A."/>
            <person name="Giacometti G.M."/>
            <person name="Morosinotto T."/>
            <person name="Valle G."/>
        </authorList>
    </citation>
    <scope>NUCLEOTIDE SEQUENCE [LARGE SCALE GENOMIC DNA]</scope>
    <source>
        <strain evidence="2 3">B-31</strain>
    </source>
</reference>
<keyword evidence="3" id="KW-1185">Reference proteome</keyword>
<proteinExistence type="predicted"/>
<evidence type="ECO:0000313" key="2">
    <source>
        <dbReference type="EMBL" id="EWM28652.1"/>
    </source>
</evidence>
<evidence type="ECO:0000256" key="1">
    <source>
        <dbReference type="SAM" id="MobiDB-lite"/>
    </source>
</evidence>
<dbReference type="AlphaFoldDB" id="W7TR64"/>
<gene>
    <name evidence="2" type="ORF">Naga_100177g6</name>
</gene>
<feature type="region of interest" description="Disordered" evidence="1">
    <location>
        <begin position="48"/>
        <end position="71"/>
    </location>
</feature>
<dbReference type="Proteomes" id="UP000019335">
    <property type="component" value="Chromosome 4"/>
</dbReference>
<evidence type="ECO:0000313" key="3">
    <source>
        <dbReference type="Proteomes" id="UP000019335"/>
    </source>
</evidence>
<comment type="caution">
    <text evidence="2">The sequence shown here is derived from an EMBL/GenBank/DDBJ whole genome shotgun (WGS) entry which is preliminary data.</text>
</comment>
<organism evidence="2 3">
    <name type="scientific">Nannochloropsis gaditana</name>
    <dbReference type="NCBI Taxonomy" id="72520"/>
    <lineage>
        <taxon>Eukaryota</taxon>
        <taxon>Sar</taxon>
        <taxon>Stramenopiles</taxon>
        <taxon>Ochrophyta</taxon>
        <taxon>Eustigmatophyceae</taxon>
        <taxon>Eustigmatales</taxon>
        <taxon>Monodopsidaceae</taxon>
        <taxon>Nannochloropsis</taxon>
    </lineage>
</organism>
<protein>
    <submittedName>
        <fullName evidence="2">Uncharacterized protein</fullName>
    </submittedName>
</protein>
<dbReference type="EMBL" id="AZIL01000276">
    <property type="protein sequence ID" value="EWM28652.1"/>
    <property type="molecule type" value="Genomic_DNA"/>
</dbReference>
<accession>W7TR64</accession>
<name>W7TR64_9STRA</name>
<sequence>MPQRGMKRDRKLGKTLCNASRAALSSMLSLSTASLSLPTGTSAILLPSSSPISSSTWLTTDSASSSTPSPSNCNIKIVDRRLKSRIDVVTSCTLKDASCIMNLSFATCIEIFYIFNKELEFKCPDTDIKSALLK</sequence>